<dbReference type="InterPro" id="IPR012296">
    <property type="entry name" value="Nuclease_put_TT1808"/>
</dbReference>
<dbReference type="Gene3D" id="3.90.1570.10">
    <property type="entry name" value="tt1808, chain A"/>
    <property type="match status" value="1"/>
</dbReference>
<gene>
    <name evidence="2" type="ORF">SRIM_019020</name>
</gene>
<dbReference type="InterPro" id="IPR011335">
    <property type="entry name" value="Restrct_endonuc-II-like"/>
</dbReference>
<dbReference type="Pfam" id="PF05685">
    <property type="entry name" value="Uma2"/>
    <property type="match status" value="1"/>
</dbReference>
<evidence type="ECO:0000259" key="1">
    <source>
        <dbReference type="Pfam" id="PF05685"/>
    </source>
</evidence>
<reference evidence="2" key="3">
    <citation type="journal article" date="2021" name="bioRxiv">
        <title>Bilateral symmetry of linear streptomycete chromosomes.</title>
        <authorList>
            <person name="Algora-Gallardo L."/>
            <person name="Schniete J.K."/>
            <person name="Mark D.R."/>
            <person name="Hunter I.S."/>
            <person name="Herron P.R."/>
        </authorList>
    </citation>
    <scope>NUCLEOTIDE SEQUENCE</scope>
    <source>
        <strain evidence="2">ATCC 10970</strain>
    </source>
</reference>
<dbReference type="AlphaFoldDB" id="A0A8A1UNS6"/>
<dbReference type="EMBL" id="CP048261">
    <property type="protein sequence ID" value="QST81980.1"/>
    <property type="molecule type" value="Genomic_DNA"/>
</dbReference>
<keyword evidence="2" id="KW-0540">Nuclease</keyword>
<dbReference type="SUPFAM" id="SSF52980">
    <property type="entry name" value="Restriction endonuclease-like"/>
    <property type="match status" value="1"/>
</dbReference>
<keyword evidence="2" id="KW-0255">Endonuclease</keyword>
<dbReference type="GO" id="GO:0004519">
    <property type="term" value="F:endonuclease activity"/>
    <property type="evidence" value="ECO:0007669"/>
    <property type="project" value="UniProtKB-KW"/>
</dbReference>
<dbReference type="CDD" id="cd06260">
    <property type="entry name" value="DUF820-like"/>
    <property type="match status" value="1"/>
</dbReference>
<dbReference type="PANTHER" id="PTHR35400:SF3">
    <property type="entry name" value="SLL1072 PROTEIN"/>
    <property type="match status" value="1"/>
</dbReference>
<evidence type="ECO:0000313" key="3">
    <source>
        <dbReference type="Proteomes" id="UP000011074"/>
    </source>
</evidence>
<reference evidence="2" key="1">
    <citation type="submission" date="2012-12" db="EMBL/GenBank/DDBJ databases">
        <authorList>
            <person name="Pethick F.E."/>
            <person name="MacFadyen A.C."/>
            <person name="Tang Z."/>
            <person name="Sangal V."/>
            <person name="Tze-Tze L."/>
            <person name="Chu J."/>
            <person name="Guo M."/>
            <person name="Kirby R."/>
            <person name="Hoskisson P.A."/>
            <person name="Herron P.R."/>
            <person name="Hunter I.S."/>
        </authorList>
    </citation>
    <scope>NUCLEOTIDE SEQUENCE</scope>
    <source>
        <strain evidence="2">ATCC 10970</strain>
    </source>
</reference>
<reference evidence="2" key="2">
    <citation type="submission" date="2020-01" db="EMBL/GenBank/DDBJ databases">
        <authorList>
            <person name="Algora L."/>
            <person name="Schniete J.K."/>
            <person name="MacFadyen A."/>
            <person name="Hoskisson P.A."/>
            <person name="Hunter I.S."/>
            <person name="Herron P.R."/>
        </authorList>
    </citation>
    <scope>NUCLEOTIDE SEQUENCE</scope>
    <source>
        <strain evidence="2">ATCC 10970</strain>
    </source>
</reference>
<sequence>MGAVMSTDRRLEKATPETWMSPPGGRWTYDQVKDLELPFDWELMDGAVVVRGMAEWWHDQVRDELFFRLKQLKPDPYGVNSERSLLLDAYNSVKPDVVVFDKSGIDVAPLGATPASIVKLVVEVVSPGSQVRDRSSKPFLYAEAGIPYFWRVEHGEDDKPVVHEFWLRRDVGEYVPAPEHPRHTEKLETDRPFPIGIDLASLLEL</sequence>
<accession>A0A8A1UNS6</accession>
<evidence type="ECO:0000313" key="2">
    <source>
        <dbReference type="EMBL" id="QST81980.1"/>
    </source>
</evidence>
<dbReference type="Proteomes" id="UP000011074">
    <property type="component" value="Chromosome"/>
</dbReference>
<organism evidence="2 3">
    <name type="scientific">Streptomyces rimosus subsp. rimosus (strain ATCC 10970 / DSM 40260 / JCM 4667 / NRRL 2234)</name>
    <dbReference type="NCBI Taxonomy" id="1265868"/>
    <lineage>
        <taxon>Bacteria</taxon>
        <taxon>Bacillati</taxon>
        <taxon>Actinomycetota</taxon>
        <taxon>Actinomycetes</taxon>
        <taxon>Kitasatosporales</taxon>
        <taxon>Streptomycetaceae</taxon>
        <taxon>Streptomyces</taxon>
    </lineage>
</organism>
<feature type="domain" description="Putative restriction endonuclease" evidence="1">
    <location>
        <begin position="38"/>
        <end position="198"/>
    </location>
</feature>
<keyword evidence="2" id="KW-0378">Hydrolase</keyword>
<dbReference type="PANTHER" id="PTHR35400">
    <property type="entry name" value="SLR1083 PROTEIN"/>
    <property type="match status" value="1"/>
</dbReference>
<protein>
    <submittedName>
        <fullName evidence="2">Uma2 family endonuclease</fullName>
    </submittedName>
</protein>
<proteinExistence type="predicted"/>
<dbReference type="InterPro" id="IPR008538">
    <property type="entry name" value="Uma2"/>
</dbReference>
<name>A0A8A1UNS6_STRR1</name>